<dbReference type="GO" id="GO:0005737">
    <property type="term" value="C:cytoplasm"/>
    <property type="evidence" value="ECO:0007669"/>
    <property type="project" value="TreeGrafter"/>
</dbReference>
<accession>X1E9B9</accession>
<dbReference type="NCBIfam" id="TIGR01460">
    <property type="entry name" value="HAD-SF-IIA"/>
    <property type="match status" value="1"/>
</dbReference>
<dbReference type="GO" id="GO:0016791">
    <property type="term" value="F:phosphatase activity"/>
    <property type="evidence" value="ECO:0007669"/>
    <property type="project" value="TreeGrafter"/>
</dbReference>
<sequence>MNQPNSVIEILESIGAYASRYDVWLCDIWGVIHNGLTKHQSATRACSKFRDQGGTVIFITNAPRPRESIQTQLQQLDVPDTAYDNIVTSGDVTRHLLLEYHGRSVFHLGPKRDRPIFDGLELNLRPLDNADVVLCSGLYDDQTETPEDYASLLQDISERQLPMICANPDLIVERGQKIVYCAGALAQAYSQLGGNVMYAGKPHSPIYDRALELASNKSRADISRDRVLAIGDGLKTDMAGAQNASLDALFVASGVHLKPDQTSSLREDIVHLFADADFL</sequence>
<dbReference type="NCBIfam" id="TIGR01459">
    <property type="entry name" value="HAD-SF-IIA-hyp4"/>
    <property type="match status" value="1"/>
</dbReference>
<proteinExistence type="predicted"/>
<dbReference type="InterPro" id="IPR023214">
    <property type="entry name" value="HAD_sf"/>
</dbReference>
<dbReference type="InterPro" id="IPR036412">
    <property type="entry name" value="HAD-like_sf"/>
</dbReference>
<evidence type="ECO:0000313" key="1">
    <source>
        <dbReference type="EMBL" id="GAH05253.1"/>
    </source>
</evidence>
<dbReference type="Pfam" id="PF13242">
    <property type="entry name" value="Hydrolase_like"/>
    <property type="match status" value="1"/>
</dbReference>
<dbReference type="SUPFAM" id="SSF56784">
    <property type="entry name" value="HAD-like"/>
    <property type="match status" value="1"/>
</dbReference>
<dbReference type="AlphaFoldDB" id="X1E9B9"/>
<reference evidence="1" key="1">
    <citation type="journal article" date="2014" name="Front. Microbiol.">
        <title>High frequency of phylogenetically diverse reductive dehalogenase-homologous genes in deep subseafloor sedimentary metagenomes.</title>
        <authorList>
            <person name="Kawai M."/>
            <person name="Futagami T."/>
            <person name="Toyoda A."/>
            <person name="Takaki Y."/>
            <person name="Nishi S."/>
            <person name="Hori S."/>
            <person name="Arai W."/>
            <person name="Tsubouchi T."/>
            <person name="Morono Y."/>
            <person name="Uchiyama I."/>
            <person name="Ito T."/>
            <person name="Fujiyama A."/>
            <person name="Inagaki F."/>
            <person name="Takami H."/>
        </authorList>
    </citation>
    <scope>NUCLEOTIDE SEQUENCE</scope>
    <source>
        <strain evidence="1">Expedition CK06-06</strain>
    </source>
</reference>
<dbReference type="EMBL" id="BART01020722">
    <property type="protein sequence ID" value="GAH05253.1"/>
    <property type="molecule type" value="Genomic_DNA"/>
</dbReference>
<dbReference type="PANTHER" id="PTHR19288:SF90">
    <property type="entry name" value="OS08G0542600 PROTEIN"/>
    <property type="match status" value="1"/>
</dbReference>
<dbReference type="PANTHER" id="PTHR19288">
    <property type="entry name" value="4-NITROPHENYLPHOSPHATASE-RELATED"/>
    <property type="match status" value="1"/>
</dbReference>
<comment type="caution">
    <text evidence="1">The sequence shown here is derived from an EMBL/GenBank/DDBJ whole genome shotgun (WGS) entry which is preliminary data.</text>
</comment>
<organism evidence="1">
    <name type="scientific">marine sediment metagenome</name>
    <dbReference type="NCBI Taxonomy" id="412755"/>
    <lineage>
        <taxon>unclassified sequences</taxon>
        <taxon>metagenomes</taxon>
        <taxon>ecological metagenomes</taxon>
    </lineage>
</organism>
<gene>
    <name evidence="1" type="ORF">S01H4_38429</name>
</gene>
<dbReference type="Pfam" id="PF13344">
    <property type="entry name" value="Hydrolase_6"/>
    <property type="match status" value="1"/>
</dbReference>
<evidence type="ECO:0008006" key="2">
    <source>
        <dbReference type="Google" id="ProtNLM"/>
    </source>
</evidence>
<dbReference type="InterPro" id="IPR006356">
    <property type="entry name" value="HAD-SF_hydro_IIA_hyp3"/>
</dbReference>
<dbReference type="CDD" id="cd07525">
    <property type="entry name" value="HAD_like"/>
    <property type="match status" value="1"/>
</dbReference>
<protein>
    <recommendedName>
        <fullName evidence="2">TIGR01459 family HAD-type hydrolase</fullName>
    </recommendedName>
</protein>
<dbReference type="InterPro" id="IPR006357">
    <property type="entry name" value="HAD-SF_hydro_IIA"/>
</dbReference>
<name>X1E9B9_9ZZZZ</name>
<feature type="non-terminal residue" evidence="1">
    <location>
        <position position="279"/>
    </location>
</feature>
<dbReference type="Gene3D" id="3.40.50.1000">
    <property type="entry name" value="HAD superfamily/HAD-like"/>
    <property type="match status" value="2"/>
</dbReference>